<organism evidence="1 2">
    <name type="scientific">Lasius platythorax</name>
    <dbReference type="NCBI Taxonomy" id="488582"/>
    <lineage>
        <taxon>Eukaryota</taxon>
        <taxon>Metazoa</taxon>
        <taxon>Ecdysozoa</taxon>
        <taxon>Arthropoda</taxon>
        <taxon>Hexapoda</taxon>
        <taxon>Insecta</taxon>
        <taxon>Pterygota</taxon>
        <taxon>Neoptera</taxon>
        <taxon>Endopterygota</taxon>
        <taxon>Hymenoptera</taxon>
        <taxon>Apocrita</taxon>
        <taxon>Aculeata</taxon>
        <taxon>Formicoidea</taxon>
        <taxon>Formicidae</taxon>
        <taxon>Formicinae</taxon>
        <taxon>Lasius</taxon>
        <taxon>Lasius</taxon>
    </lineage>
</organism>
<dbReference type="AlphaFoldDB" id="A0AAV2NPN8"/>
<evidence type="ECO:0000313" key="1">
    <source>
        <dbReference type="EMBL" id="CAL1682169.1"/>
    </source>
</evidence>
<sequence>MKNNRFCEYILSINMLLAAVASYRFIDRIIEGLDERESSGTDCSDHSVASFYGIWNICKQVSPTRPHLHIWCMTLRRITRRQARPAAVRFVAATKQLFASVIRVGLSGLMPIIICENL</sequence>
<name>A0AAV2NPN8_9HYME</name>
<proteinExistence type="predicted"/>
<accession>A0AAV2NPN8</accession>
<dbReference type="Proteomes" id="UP001497644">
    <property type="component" value="Chromosome 3"/>
</dbReference>
<gene>
    <name evidence="1" type="ORF">LPLAT_LOCUS8034</name>
</gene>
<dbReference type="EMBL" id="OZ034826">
    <property type="protein sequence ID" value="CAL1682169.1"/>
    <property type="molecule type" value="Genomic_DNA"/>
</dbReference>
<protein>
    <submittedName>
        <fullName evidence="1">Uncharacterized protein</fullName>
    </submittedName>
</protein>
<evidence type="ECO:0000313" key="2">
    <source>
        <dbReference type="Proteomes" id="UP001497644"/>
    </source>
</evidence>
<keyword evidence="2" id="KW-1185">Reference proteome</keyword>
<reference evidence="1" key="1">
    <citation type="submission" date="2024-04" db="EMBL/GenBank/DDBJ databases">
        <authorList>
            <consortium name="Molecular Ecology Group"/>
        </authorList>
    </citation>
    <scope>NUCLEOTIDE SEQUENCE</scope>
</reference>